<dbReference type="OrthoDB" id="58218at2759"/>
<comment type="caution">
    <text evidence="1">The sequence shown here is derived from an EMBL/GenBank/DDBJ whole genome shotgun (WGS) entry which is preliminary data.</text>
</comment>
<sequence>MSPTNPNILLLSSPTLELSSRLSETFLLSPLSPPEGFPDLTIVLGPFLPLPPTLPSPEQLAATTGTITSTLSQLENIVCRLLYLPSPLDPPQPSSTRLTPNSRNITKLKLPLTTSITITGLVQRLNVASVLTSLSSIADSNADSDDSSSYDAYSKLIDDFVDGLSTIMVVNLIEMSHEGESLIPERILSVLKTTECQEVVRLVVLSGERKADVWVGKVRVVVVGVMGRGDAAVARFGGEGEERRVEEVEFKKF</sequence>
<organism evidence="1 2">
    <name type="scientific">Triparma strigata</name>
    <dbReference type="NCBI Taxonomy" id="1606541"/>
    <lineage>
        <taxon>Eukaryota</taxon>
        <taxon>Sar</taxon>
        <taxon>Stramenopiles</taxon>
        <taxon>Ochrophyta</taxon>
        <taxon>Bolidophyceae</taxon>
        <taxon>Parmales</taxon>
        <taxon>Triparmaceae</taxon>
        <taxon>Triparma</taxon>
    </lineage>
</organism>
<protein>
    <submittedName>
        <fullName evidence="1">Uncharacterized protein</fullName>
    </submittedName>
</protein>
<proteinExistence type="predicted"/>
<name>A0A9W7AWG3_9STRA</name>
<evidence type="ECO:0000313" key="2">
    <source>
        <dbReference type="Proteomes" id="UP001165085"/>
    </source>
</evidence>
<accession>A0A9W7AWG3</accession>
<dbReference type="Proteomes" id="UP001165085">
    <property type="component" value="Unassembled WGS sequence"/>
</dbReference>
<dbReference type="AlphaFoldDB" id="A0A9W7AWG3"/>
<gene>
    <name evidence="1" type="ORF">TrST_g7659</name>
</gene>
<evidence type="ECO:0000313" key="1">
    <source>
        <dbReference type="EMBL" id="GMH75669.1"/>
    </source>
</evidence>
<dbReference type="EMBL" id="BRXY01000191">
    <property type="protein sequence ID" value="GMH75669.1"/>
    <property type="molecule type" value="Genomic_DNA"/>
</dbReference>
<reference evidence="2" key="1">
    <citation type="journal article" date="2023" name="Commun. Biol.">
        <title>Genome analysis of Parmales, the sister group of diatoms, reveals the evolutionary specialization of diatoms from phago-mixotrophs to photoautotrophs.</title>
        <authorList>
            <person name="Ban H."/>
            <person name="Sato S."/>
            <person name="Yoshikawa S."/>
            <person name="Yamada K."/>
            <person name="Nakamura Y."/>
            <person name="Ichinomiya M."/>
            <person name="Sato N."/>
            <person name="Blanc-Mathieu R."/>
            <person name="Endo H."/>
            <person name="Kuwata A."/>
            <person name="Ogata H."/>
        </authorList>
    </citation>
    <scope>NUCLEOTIDE SEQUENCE [LARGE SCALE GENOMIC DNA]</scope>
    <source>
        <strain evidence="2">NIES 3701</strain>
    </source>
</reference>
<keyword evidence="2" id="KW-1185">Reference proteome</keyword>